<comment type="caution">
    <text evidence="3">The sequence shown here is derived from an EMBL/GenBank/DDBJ whole genome shotgun (WGS) entry which is preliminary data.</text>
</comment>
<protein>
    <submittedName>
        <fullName evidence="3">Conjugal transfer protein</fullName>
    </submittedName>
</protein>
<dbReference type="Pfam" id="PF23127">
    <property type="entry name" value="DotM_C"/>
    <property type="match status" value="1"/>
</dbReference>
<evidence type="ECO:0000256" key="1">
    <source>
        <dbReference type="SAM" id="Phobius"/>
    </source>
</evidence>
<gene>
    <name evidence="3" type="ORF">CWN49_02655</name>
</gene>
<sequence>MQSPSAQIASQNNRSLIFISVVMAVVLLWLFFDYLVYASCLLLYHLWLIPWRIAPSLLTEAPVHINLLARTGNESRMVSLSEWLEVMEHSAGIIFWYVLPFIITGLVLGVRHPAMSHHSRRVIDIHNLARLMVAYSPAIAPVLCYGDKKELLLNDTTPAQAPALSPEAFVRQHHLIRHESLERGAAERVFREQLGRPLNSLHDLKKHERVLFALFGLQVFCQDRKAAVQLRDDLNRSCLIGNRGYPVQRLADRAFSRVSRAPGVQEWLSTHRYVRTALTGLYGRDLHIPPSTFRWLKGLDRTLWYALHTADTTAVFVEGAGVVAVARAEIAARKLGYPRPEPSFDALLSTLTRELETFGELPSSSPVSARPVADD</sequence>
<feature type="domain" description="DotM C-terminal cytoplasmic" evidence="2">
    <location>
        <begin position="185"/>
        <end position="351"/>
    </location>
</feature>
<dbReference type="AlphaFoldDB" id="A0A2J5Q9W2"/>
<keyword evidence="1" id="KW-1133">Transmembrane helix</keyword>
<name>A0A2J5Q9W2_9ENTR</name>
<keyword evidence="1" id="KW-0472">Membrane</keyword>
<evidence type="ECO:0000259" key="2">
    <source>
        <dbReference type="Pfam" id="PF23127"/>
    </source>
</evidence>
<proteinExistence type="predicted"/>
<feature type="transmembrane region" description="Helical" evidence="1">
    <location>
        <begin position="93"/>
        <end position="111"/>
    </location>
</feature>
<dbReference type="EMBL" id="PIDR01000036">
    <property type="protein sequence ID" value="PLO74770.1"/>
    <property type="molecule type" value="Genomic_DNA"/>
</dbReference>
<dbReference type="Proteomes" id="UP000234667">
    <property type="component" value="Unassembled WGS sequence"/>
</dbReference>
<feature type="transmembrane region" description="Helical" evidence="1">
    <location>
        <begin position="16"/>
        <end position="47"/>
    </location>
</feature>
<accession>A0A2J5Q9W2</accession>
<evidence type="ECO:0000313" key="4">
    <source>
        <dbReference type="Proteomes" id="UP000234667"/>
    </source>
</evidence>
<reference evidence="3 4" key="1">
    <citation type="submission" date="2017-11" db="EMBL/GenBank/DDBJ databases">
        <authorList>
            <person name="Han C.G."/>
        </authorList>
    </citation>
    <scope>NUCLEOTIDE SEQUENCE [LARGE SCALE GENOMIC DNA]</scope>
    <source>
        <strain evidence="3 4">A10</strain>
    </source>
</reference>
<evidence type="ECO:0000313" key="3">
    <source>
        <dbReference type="EMBL" id="PLO74770.1"/>
    </source>
</evidence>
<keyword evidence="1" id="KW-0812">Transmembrane</keyword>
<organism evidence="3 4">
    <name type="scientific">Klebsiella michiganensis</name>
    <dbReference type="NCBI Taxonomy" id="1134687"/>
    <lineage>
        <taxon>Bacteria</taxon>
        <taxon>Pseudomonadati</taxon>
        <taxon>Pseudomonadota</taxon>
        <taxon>Gammaproteobacteria</taxon>
        <taxon>Enterobacterales</taxon>
        <taxon>Enterobacteriaceae</taxon>
        <taxon>Klebsiella/Raoultella group</taxon>
        <taxon>Klebsiella</taxon>
    </lineage>
</organism>
<reference evidence="3 4" key="2">
    <citation type="submission" date="2018-01" db="EMBL/GenBank/DDBJ databases">
        <title>Genomic study of Klebsiella pneumoniae.</title>
        <authorList>
            <person name="Yang Y."/>
            <person name="Bicalho R."/>
        </authorList>
    </citation>
    <scope>NUCLEOTIDE SEQUENCE [LARGE SCALE GENOMIC DNA]</scope>
    <source>
        <strain evidence="3 4">A10</strain>
    </source>
</reference>
<dbReference type="RefSeq" id="WP_368082226.1">
    <property type="nucleotide sequence ID" value="NZ_CAXLPK010000002.1"/>
</dbReference>
<dbReference type="InterPro" id="IPR056464">
    <property type="entry name" value="DotM_C"/>
</dbReference>